<protein>
    <submittedName>
        <fullName evidence="1">GTP-binding protein</fullName>
    </submittedName>
</protein>
<proteinExistence type="predicted"/>
<dbReference type="InterPro" id="IPR027417">
    <property type="entry name" value="P-loop_NTPase"/>
</dbReference>
<dbReference type="Proteomes" id="UP000623467">
    <property type="component" value="Unassembled WGS sequence"/>
</dbReference>
<name>A0A8H6X4M4_9AGAR</name>
<reference evidence="1" key="1">
    <citation type="submission" date="2020-05" db="EMBL/GenBank/DDBJ databases">
        <title>Mycena genomes resolve the evolution of fungal bioluminescence.</title>
        <authorList>
            <person name="Tsai I.J."/>
        </authorList>
    </citation>
    <scope>NUCLEOTIDE SEQUENCE</scope>
    <source>
        <strain evidence="1">160909Yilan</strain>
    </source>
</reference>
<dbReference type="SUPFAM" id="SSF52540">
    <property type="entry name" value="P-loop containing nucleoside triphosphate hydrolases"/>
    <property type="match status" value="1"/>
</dbReference>
<dbReference type="Gene3D" id="3.40.50.300">
    <property type="entry name" value="P-loop containing nucleotide triphosphate hydrolases"/>
    <property type="match status" value="1"/>
</dbReference>
<organism evidence="1 2">
    <name type="scientific">Mycena sanguinolenta</name>
    <dbReference type="NCBI Taxonomy" id="230812"/>
    <lineage>
        <taxon>Eukaryota</taxon>
        <taxon>Fungi</taxon>
        <taxon>Dikarya</taxon>
        <taxon>Basidiomycota</taxon>
        <taxon>Agaricomycotina</taxon>
        <taxon>Agaricomycetes</taxon>
        <taxon>Agaricomycetidae</taxon>
        <taxon>Agaricales</taxon>
        <taxon>Marasmiineae</taxon>
        <taxon>Mycenaceae</taxon>
        <taxon>Mycena</taxon>
    </lineage>
</organism>
<dbReference type="AlphaFoldDB" id="A0A8H6X4M4"/>
<gene>
    <name evidence="1" type="ORF">MSAN_02395300</name>
</gene>
<sequence length="284" mass="31859">MGQAIDLRSKCPHFRILVIGRANAGKTTLLKKVCNSVEDPEIFNPDGKRLDLDIVEGSVERGEHDIENQLIFKSNRQFIFHDSRGFESGSANEIQKVKEFITARSRTGQLSDQLHAIWYCMPTDTTRPLLAADEQFFSVSVPVIAIFTKFDGLIQEVFSELRGDGKSVLDAKNAAPERAQEVLISNFIGPLKTTKFRPSDFVRMDDMRMEQSDCIDLIDKTANALTNDTLKLLFVSVQQNNIDLCIHYAVTNSFNGEPPGVGMSMELVIGWFPHTWNVSVECQA</sequence>
<dbReference type="OrthoDB" id="59699at2759"/>
<keyword evidence="2" id="KW-1185">Reference proteome</keyword>
<evidence type="ECO:0000313" key="2">
    <source>
        <dbReference type="Proteomes" id="UP000623467"/>
    </source>
</evidence>
<accession>A0A8H6X4M4</accession>
<dbReference type="EMBL" id="JACAZH010000050">
    <property type="protein sequence ID" value="KAF7333934.1"/>
    <property type="molecule type" value="Genomic_DNA"/>
</dbReference>
<comment type="caution">
    <text evidence="1">The sequence shown here is derived from an EMBL/GenBank/DDBJ whole genome shotgun (WGS) entry which is preliminary data.</text>
</comment>
<evidence type="ECO:0000313" key="1">
    <source>
        <dbReference type="EMBL" id="KAF7333934.1"/>
    </source>
</evidence>